<name>A0A9W6M559_9MICO</name>
<accession>A0A9W6M559</accession>
<evidence type="ECO:0000256" key="2">
    <source>
        <dbReference type="ARBA" id="ARBA00022692"/>
    </source>
</evidence>
<comment type="subcellular location">
    <subcellularLocation>
        <location evidence="1">Membrane</location>
        <topology evidence="1">Multi-pass membrane protein</topology>
    </subcellularLocation>
</comment>
<proteinExistence type="predicted"/>
<evidence type="ECO:0000313" key="6">
    <source>
        <dbReference type="EMBL" id="GLJ94158.1"/>
    </source>
</evidence>
<evidence type="ECO:0000256" key="3">
    <source>
        <dbReference type="ARBA" id="ARBA00022989"/>
    </source>
</evidence>
<evidence type="ECO:0000256" key="5">
    <source>
        <dbReference type="SAM" id="Phobius"/>
    </source>
</evidence>
<comment type="caution">
    <text evidence="6">The sequence shown here is derived from an EMBL/GenBank/DDBJ whole genome shotgun (WGS) entry which is preliminary data.</text>
</comment>
<organism evidence="6 7">
    <name type="scientific">Microbacterium dextranolyticum</name>
    <dbReference type="NCBI Taxonomy" id="36806"/>
    <lineage>
        <taxon>Bacteria</taxon>
        <taxon>Bacillati</taxon>
        <taxon>Actinomycetota</taxon>
        <taxon>Actinomycetes</taxon>
        <taxon>Micrococcales</taxon>
        <taxon>Microbacteriaceae</taxon>
        <taxon>Microbacterium</taxon>
    </lineage>
</organism>
<dbReference type="RefSeq" id="WP_372432879.1">
    <property type="nucleotide sequence ID" value="NZ_BAAAUR010000002.1"/>
</dbReference>
<feature type="transmembrane region" description="Helical" evidence="5">
    <location>
        <begin position="33"/>
        <end position="55"/>
    </location>
</feature>
<dbReference type="Proteomes" id="UP001142291">
    <property type="component" value="Unassembled WGS sequence"/>
</dbReference>
<dbReference type="AlphaFoldDB" id="A0A9W6M559"/>
<evidence type="ECO:0000256" key="4">
    <source>
        <dbReference type="ARBA" id="ARBA00023136"/>
    </source>
</evidence>
<gene>
    <name evidence="6" type="ORF">GCM10017591_02190</name>
</gene>
<dbReference type="InterPro" id="IPR019109">
    <property type="entry name" value="MamF_MmsF"/>
</dbReference>
<feature type="transmembrane region" description="Helical" evidence="5">
    <location>
        <begin position="76"/>
        <end position="102"/>
    </location>
</feature>
<evidence type="ECO:0000313" key="7">
    <source>
        <dbReference type="Proteomes" id="UP001142291"/>
    </source>
</evidence>
<protein>
    <submittedName>
        <fullName evidence="6">Membrane protein</fullName>
    </submittedName>
</protein>
<keyword evidence="7" id="KW-1185">Reference proteome</keyword>
<sequence length="130" mass="13997">MTTPPPNQPPYPPQGSATYPAAQPMNPADEKMWATLIHIGGVFYFLPSLIGYLVLKDRGPFVRAHTATALNFQITMLIASAVGGILSIIGIGLLILALVWVFNVVFSIIAAVKASQGQWYTYPLSIPIVS</sequence>
<dbReference type="Pfam" id="PF09685">
    <property type="entry name" value="MamF_MmsF"/>
    <property type="match status" value="1"/>
</dbReference>
<reference evidence="6" key="1">
    <citation type="journal article" date="2014" name="Int. J. Syst. Evol. Microbiol.">
        <title>Complete genome sequence of Corynebacterium casei LMG S-19264T (=DSM 44701T), isolated from a smear-ripened cheese.</title>
        <authorList>
            <consortium name="US DOE Joint Genome Institute (JGI-PGF)"/>
            <person name="Walter F."/>
            <person name="Albersmeier A."/>
            <person name="Kalinowski J."/>
            <person name="Ruckert C."/>
        </authorList>
    </citation>
    <scope>NUCLEOTIDE SEQUENCE</scope>
    <source>
        <strain evidence="6">VKM Ac-1940</strain>
    </source>
</reference>
<dbReference type="EMBL" id="BSER01000001">
    <property type="protein sequence ID" value="GLJ94158.1"/>
    <property type="molecule type" value="Genomic_DNA"/>
</dbReference>
<keyword evidence="4 5" id="KW-0472">Membrane</keyword>
<keyword evidence="2 5" id="KW-0812">Transmembrane</keyword>
<evidence type="ECO:0000256" key="1">
    <source>
        <dbReference type="ARBA" id="ARBA00004141"/>
    </source>
</evidence>
<keyword evidence="3 5" id="KW-1133">Transmembrane helix</keyword>
<reference evidence="6" key="2">
    <citation type="submission" date="2023-01" db="EMBL/GenBank/DDBJ databases">
        <authorList>
            <person name="Sun Q."/>
            <person name="Evtushenko L."/>
        </authorList>
    </citation>
    <scope>NUCLEOTIDE SEQUENCE</scope>
    <source>
        <strain evidence="6">VKM Ac-1940</strain>
    </source>
</reference>